<evidence type="ECO:0000256" key="1">
    <source>
        <dbReference type="SAM" id="MobiDB-lite"/>
    </source>
</evidence>
<gene>
    <name evidence="2" type="ORF">ERS008529_00980</name>
    <name evidence="3" type="ORF">ERS137968_00007</name>
</gene>
<proteinExistence type="predicted"/>
<feature type="compositionally biased region" description="Polar residues" evidence="1">
    <location>
        <begin position="36"/>
        <end position="48"/>
    </location>
</feature>
<keyword evidence="4" id="KW-1185">Reference proteome</keyword>
<evidence type="ECO:0000313" key="4">
    <source>
        <dbReference type="Proteomes" id="UP000044625"/>
    </source>
</evidence>
<organism evidence="2 5">
    <name type="scientific">Yersinia pekkanenii</name>
    <dbReference type="NCBI Taxonomy" id="1288385"/>
    <lineage>
        <taxon>Bacteria</taxon>
        <taxon>Pseudomonadati</taxon>
        <taxon>Pseudomonadota</taxon>
        <taxon>Gammaproteobacteria</taxon>
        <taxon>Enterobacterales</taxon>
        <taxon>Yersiniaceae</taxon>
        <taxon>Yersinia</taxon>
    </lineage>
</organism>
<dbReference type="EMBL" id="CWJL01000001">
    <property type="protein sequence ID" value="CRY62914.1"/>
    <property type="molecule type" value="Genomic_DNA"/>
</dbReference>
<dbReference type="OrthoDB" id="6505556at2"/>
<protein>
    <submittedName>
        <fullName evidence="2">Exported protein</fullName>
    </submittedName>
</protein>
<dbReference type="Proteomes" id="UP000045840">
    <property type="component" value="Unassembled WGS sequence"/>
</dbReference>
<dbReference type="RefSeq" id="WP_049610653.1">
    <property type="nucleotide sequence ID" value="NZ_CAWMMU010000001.1"/>
</dbReference>
<reference evidence="5" key="1">
    <citation type="submission" date="2015-03" db="EMBL/GenBank/DDBJ databases">
        <authorList>
            <consortium name="Pathogen Informatics"/>
        </authorList>
    </citation>
    <scope>NUCLEOTIDE SEQUENCE [LARGE SCALE GENOMIC DNA]</scope>
    <source>
        <strain evidence="5">A125KOH2</strain>
    </source>
</reference>
<dbReference type="Proteomes" id="UP000044625">
    <property type="component" value="Unassembled WGS sequence"/>
</dbReference>
<reference evidence="2" key="3">
    <citation type="submission" date="2015-03" db="EMBL/GenBank/DDBJ databases">
        <authorList>
            <person name="Murphy D."/>
        </authorList>
    </citation>
    <scope>NUCLEOTIDE SEQUENCE [LARGE SCALE GENOMIC DNA]</scope>
    <source>
        <strain evidence="2">A125KOH2</strain>
    </source>
</reference>
<name>A0A0T9NWJ1_9GAMM</name>
<evidence type="ECO:0000313" key="2">
    <source>
        <dbReference type="EMBL" id="CNH33706.1"/>
    </source>
</evidence>
<sequence length="83" mass="8550">MNKNTKQTSGNVASVAAKTLNDPNASAIQKSLAGSALSQRGTPNQTSGEMEHKASAALDNPRSSALTKQLAASVLAQANKDRK</sequence>
<evidence type="ECO:0000313" key="3">
    <source>
        <dbReference type="EMBL" id="CRY62914.1"/>
    </source>
</evidence>
<reference evidence="3 4" key="2">
    <citation type="submission" date="2015-03" db="EMBL/GenBank/DDBJ databases">
        <authorList>
            <consortium name="Pathogen Informatics"/>
            <person name="Murphy D."/>
        </authorList>
    </citation>
    <scope>NUCLEOTIDE SEQUENCE [LARGE SCALE GENOMIC DNA]</scope>
    <source>
        <strain evidence="3">Type strain: CIP110230</strain>
        <strain evidence="4">type strain: CIP110230</strain>
    </source>
</reference>
<feature type="region of interest" description="Disordered" evidence="1">
    <location>
        <begin position="32"/>
        <end position="65"/>
    </location>
</feature>
<dbReference type="EMBL" id="CQAZ01000006">
    <property type="protein sequence ID" value="CNH33706.1"/>
    <property type="molecule type" value="Genomic_DNA"/>
</dbReference>
<accession>A0A0T9NWJ1</accession>
<evidence type="ECO:0000313" key="5">
    <source>
        <dbReference type="Proteomes" id="UP000045840"/>
    </source>
</evidence>
<dbReference type="AlphaFoldDB" id="A0A0T9NWJ1"/>